<evidence type="ECO:0000313" key="2">
    <source>
        <dbReference type="EMBL" id="VZO39282.1"/>
    </source>
</evidence>
<organism evidence="2 3">
    <name type="scientific">Occultella aeris</name>
    <dbReference type="NCBI Taxonomy" id="2761496"/>
    <lineage>
        <taxon>Bacteria</taxon>
        <taxon>Bacillati</taxon>
        <taxon>Actinomycetota</taxon>
        <taxon>Actinomycetes</taxon>
        <taxon>Micrococcales</taxon>
        <taxon>Ruaniaceae</taxon>
        <taxon>Occultella</taxon>
    </lineage>
</organism>
<dbReference type="PROSITE" id="PS51257">
    <property type="entry name" value="PROKAR_LIPOPROTEIN"/>
    <property type="match status" value="1"/>
</dbReference>
<proteinExistence type="predicted"/>
<dbReference type="RefSeq" id="WP_156742611.1">
    <property type="nucleotide sequence ID" value="NZ_CACRYJ010000058.1"/>
</dbReference>
<evidence type="ECO:0000256" key="1">
    <source>
        <dbReference type="SAM" id="MobiDB-lite"/>
    </source>
</evidence>
<protein>
    <recommendedName>
        <fullName evidence="4">DUF4439 domain-containing protein</fullName>
    </recommendedName>
</protein>
<feature type="region of interest" description="Disordered" evidence="1">
    <location>
        <begin position="95"/>
        <end position="133"/>
    </location>
</feature>
<dbReference type="AlphaFoldDB" id="A0A7M4DP96"/>
<sequence length="328" mass="32687">MHTSVRHSQGRLLGALLVSGALLLAGCGVRLDGPPPEVPSPEPGEILRQEAALETAEILALAEAAGAEAQASGATGDAPGDLAHIASDATTHLTDLGGVWTAPPRPSATDGADSGDEATEPAPTPSGPVTGEDVLDALEGSTAADSAADPDADADLATLLASIAINRALWAAELRADLGLPGGPDGSADPATADLDIPDPLPASAAPVVRTLDALGYTQEVIAARGDSSERGEAAAAALTLRDMAEDVAVAAGIDGTDADPRVAAYSIDTADLQGARETLIAELLPGWLAQVPDAETAVRAPLIALATQAAFLGQDPDLRIATYPGLG</sequence>
<evidence type="ECO:0008006" key="4">
    <source>
        <dbReference type="Google" id="ProtNLM"/>
    </source>
</evidence>
<accession>A0A7M4DP96</accession>
<reference evidence="2 3" key="1">
    <citation type="submission" date="2019-11" db="EMBL/GenBank/DDBJ databases">
        <authorList>
            <person name="Criscuolo A."/>
        </authorList>
    </citation>
    <scope>NUCLEOTIDE SEQUENCE [LARGE SCALE GENOMIC DNA]</scope>
    <source>
        <strain evidence="2">CIP111667</strain>
    </source>
</reference>
<evidence type="ECO:0000313" key="3">
    <source>
        <dbReference type="Proteomes" id="UP000419743"/>
    </source>
</evidence>
<dbReference type="Proteomes" id="UP000419743">
    <property type="component" value="Unassembled WGS sequence"/>
</dbReference>
<gene>
    <name evidence="2" type="ORF">HALOF300_03978</name>
</gene>
<name>A0A7M4DP96_9MICO</name>
<comment type="caution">
    <text evidence="2">The sequence shown here is derived from an EMBL/GenBank/DDBJ whole genome shotgun (WGS) entry which is preliminary data.</text>
</comment>
<keyword evidence="3" id="KW-1185">Reference proteome</keyword>
<dbReference type="EMBL" id="CACRYJ010000058">
    <property type="protein sequence ID" value="VZO39282.1"/>
    <property type="molecule type" value="Genomic_DNA"/>
</dbReference>